<evidence type="ECO:0000256" key="1">
    <source>
        <dbReference type="SAM" id="Phobius"/>
    </source>
</evidence>
<feature type="transmembrane region" description="Helical" evidence="1">
    <location>
        <begin position="139"/>
        <end position="161"/>
    </location>
</feature>
<keyword evidence="1" id="KW-0812">Transmembrane</keyword>
<keyword evidence="3" id="KW-1185">Reference proteome</keyword>
<feature type="transmembrane region" description="Helical" evidence="1">
    <location>
        <begin position="51"/>
        <end position="72"/>
    </location>
</feature>
<feature type="transmembrane region" description="Helical" evidence="1">
    <location>
        <begin position="168"/>
        <end position="185"/>
    </location>
</feature>
<dbReference type="PANTHER" id="PTHR37305">
    <property type="entry name" value="INTEGRAL MEMBRANE PROTEIN-RELATED"/>
    <property type="match status" value="1"/>
</dbReference>
<gene>
    <name evidence="2" type="ORF">EV652_117157</name>
</gene>
<sequence>MSLIQVERIKLFSTRSPWWCMIIAAVLSIGLAALATGFATGPQEAEVTPAMTQFGVGLGQMVIMVMAALAVTTEYRFGTIRTSFQAVPQRAALLLNKTIVVATLAAVVGLAASWGSWAIGNLLAPTADMAINTSAEWRLMFGQAFVYALSAIFAIAIGILIRQSAGAIAILILWPLLVESLLPLIPKIGDDLQKWTPFTNANQFLNGEQDMGLAGADAAGASTALSPWWALAYYAAWAIGVLIIALVTASKRDA</sequence>
<reference evidence="2 3" key="1">
    <citation type="journal article" date="2015" name="Stand. Genomic Sci.">
        <title>Genomic Encyclopedia of Bacterial and Archaeal Type Strains, Phase III: the genomes of soil and plant-associated and newly described type strains.</title>
        <authorList>
            <person name="Whitman W.B."/>
            <person name="Woyke T."/>
            <person name="Klenk H.P."/>
            <person name="Zhou Y."/>
            <person name="Lilburn T.G."/>
            <person name="Beck B.J."/>
            <person name="De Vos P."/>
            <person name="Vandamme P."/>
            <person name="Eisen J.A."/>
            <person name="Garrity G."/>
            <person name="Hugenholtz P."/>
            <person name="Kyrpides N.C."/>
        </authorList>
    </citation>
    <scope>NUCLEOTIDE SEQUENCE [LARGE SCALE GENOMIC DNA]</scope>
    <source>
        <strain evidence="2 3">VKM Ac-2572</strain>
    </source>
</reference>
<keyword evidence="1" id="KW-1133">Transmembrane helix</keyword>
<accession>A0A4R2H0F9</accession>
<dbReference type="Proteomes" id="UP000294508">
    <property type="component" value="Unassembled WGS sequence"/>
</dbReference>
<protein>
    <submittedName>
        <fullName evidence="2">ABC-2 type transport system permease protein</fullName>
    </submittedName>
</protein>
<dbReference type="Pfam" id="PF12730">
    <property type="entry name" value="ABC2_membrane_4"/>
    <property type="match status" value="1"/>
</dbReference>
<feature type="transmembrane region" description="Helical" evidence="1">
    <location>
        <begin position="18"/>
        <end position="39"/>
    </location>
</feature>
<dbReference type="RefSeq" id="WP_132214519.1">
    <property type="nucleotide sequence ID" value="NZ_SLWN01000017.1"/>
</dbReference>
<feature type="transmembrane region" description="Helical" evidence="1">
    <location>
        <begin position="231"/>
        <end position="249"/>
    </location>
</feature>
<proteinExistence type="predicted"/>
<evidence type="ECO:0000313" key="2">
    <source>
        <dbReference type="EMBL" id="TCO17704.1"/>
    </source>
</evidence>
<dbReference type="PANTHER" id="PTHR37305:SF1">
    <property type="entry name" value="MEMBRANE PROTEIN"/>
    <property type="match status" value="1"/>
</dbReference>
<feature type="transmembrane region" description="Helical" evidence="1">
    <location>
        <begin position="93"/>
        <end position="119"/>
    </location>
</feature>
<name>A0A4R2H0F9_9ACTN</name>
<comment type="caution">
    <text evidence="2">The sequence shown here is derived from an EMBL/GenBank/DDBJ whole genome shotgun (WGS) entry which is preliminary data.</text>
</comment>
<dbReference type="AlphaFoldDB" id="A0A4R2H0F9"/>
<organism evidence="2 3">
    <name type="scientific">Kribbella steppae</name>
    <dbReference type="NCBI Taxonomy" id="2512223"/>
    <lineage>
        <taxon>Bacteria</taxon>
        <taxon>Bacillati</taxon>
        <taxon>Actinomycetota</taxon>
        <taxon>Actinomycetes</taxon>
        <taxon>Propionibacteriales</taxon>
        <taxon>Kribbellaceae</taxon>
        <taxon>Kribbella</taxon>
    </lineage>
</organism>
<keyword evidence="1" id="KW-0472">Membrane</keyword>
<evidence type="ECO:0000313" key="3">
    <source>
        <dbReference type="Proteomes" id="UP000294508"/>
    </source>
</evidence>
<dbReference type="EMBL" id="SLWN01000017">
    <property type="protein sequence ID" value="TCO17704.1"/>
    <property type="molecule type" value="Genomic_DNA"/>
</dbReference>
<dbReference type="OrthoDB" id="4336046at2"/>